<evidence type="ECO:0000313" key="6">
    <source>
        <dbReference type="EMBL" id="KAB0356575.1"/>
    </source>
</evidence>
<dbReference type="InterPro" id="IPR000403">
    <property type="entry name" value="PI3/4_kinase_cat_dom"/>
</dbReference>
<reference evidence="6 7" key="1">
    <citation type="submission" date="2019-06" db="EMBL/GenBank/DDBJ databases">
        <title>Discovery of a novel chromosome fission-fusion reversal in muntjac.</title>
        <authorList>
            <person name="Mudd A.B."/>
            <person name="Bredeson J.V."/>
            <person name="Baum R."/>
            <person name="Hockemeyer D."/>
            <person name="Rokhsar D.S."/>
        </authorList>
    </citation>
    <scope>NUCLEOTIDE SEQUENCE [LARGE SCALE GENOMIC DNA]</scope>
    <source>
        <strain evidence="6">UTSW_UCB_Mm</strain>
        <tissue evidence="6">Fibroblast cell line</tissue>
    </source>
</reference>
<feature type="compositionally biased region" description="Polar residues" evidence="4">
    <location>
        <begin position="398"/>
        <end position="418"/>
    </location>
</feature>
<dbReference type="Proteomes" id="UP000326458">
    <property type="component" value="Unassembled WGS sequence"/>
</dbReference>
<dbReference type="PANTHER" id="PTHR10048:SF22">
    <property type="entry name" value="PHOSPHATIDYLINOSITOL 4-KINASE BETA"/>
    <property type="match status" value="1"/>
</dbReference>
<dbReference type="PANTHER" id="PTHR10048">
    <property type="entry name" value="PHOSPHATIDYLINOSITOL KINASE"/>
    <property type="match status" value="1"/>
</dbReference>
<dbReference type="EMBL" id="VCEA01000001">
    <property type="protein sequence ID" value="KAB0356575.1"/>
    <property type="molecule type" value="Genomic_DNA"/>
</dbReference>
<evidence type="ECO:0000256" key="3">
    <source>
        <dbReference type="ARBA" id="ARBA00022777"/>
    </source>
</evidence>
<dbReference type="InterPro" id="IPR015433">
    <property type="entry name" value="PI3/4_kinase"/>
</dbReference>
<name>A0A5N3W7A2_MUNMU</name>
<evidence type="ECO:0000259" key="5">
    <source>
        <dbReference type="SMART" id="SM00146"/>
    </source>
</evidence>
<feature type="domain" description="PI3K/PI4K catalytic" evidence="5">
    <location>
        <begin position="199"/>
        <end position="369"/>
    </location>
</feature>
<evidence type="ECO:0000256" key="2">
    <source>
        <dbReference type="ARBA" id="ARBA00022679"/>
    </source>
</evidence>
<dbReference type="Gene3D" id="1.10.1070.11">
    <property type="entry name" value="Phosphatidylinositol 3-/4-kinase, catalytic domain"/>
    <property type="match status" value="1"/>
</dbReference>
<dbReference type="GO" id="GO:0005737">
    <property type="term" value="C:cytoplasm"/>
    <property type="evidence" value="ECO:0007669"/>
    <property type="project" value="TreeGrafter"/>
</dbReference>
<dbReference type="GO" id="GO:0004430">
    <property type="term" value="F:1-phosphatidylinositol 4-kinase activity"/>
    <property type="evidence" value="ECO:0007669"/>
    <property type="project" value="TreeGrafter"/>
</dbReference>
<keyword evidence="3" id="KW-0418">Kinase</keyword>
<dbReference type="SMART" id="SM00146">
    <property type="entry name" value="PI3Kc"/>
    <property type="match status" value="1"/>
</dbReference>
<sequence length="418" mass="46070">MAIGKRLATFPTKGQKTQRRISELSLLTHKLLARVWLPTAGCDHHVVRAPYLTYGEVLQCENFDTTSVPAWIPENRIQSTRSRAGSFSTVPNYDNGDEAWLVEDTGELQGELPEAHPNTCDNISQLSADSITSQESKESVLTAVGDIRRRLSEQLAHIPTACKGDPEDPSAVALKEPWQEKVVREGFPYGHIPSWTLLSVMVKCGDDLWQELLPYEILVISVKKQSQPSLLDDFLQERGSHTTEAFLGARRNFVQSCQGRTQWNTLLDAEGHIIHVDFGFILSSSPRNLSVDVMGGLDGDMFNYYKMLMLQGLIAARKHRHKVVQIVEIMQQGEVPWWRSSSPVEQTVGGSMPSLTTKLRDSFSALSMASCSSLLRPSAMGAGGGAQGTLPGKALEETLSQEGPPTQQSTKGNGRQDI</sequence>
<proteinExistence type="inferred from homology"/>
<keyword evidence="2" id="KW-0808">Transferase</keyword>
<protein>
    <recommendedName>
        <fullName evidence="5">PI3K/PI4K catalytic domain-containing protein</fullName>
    </recommendedName>
</protein>
<dbReference type="GO" id="GO:0046854">
    <property type="term" value="P:phosphatidylinositol phosphate biosynthetic process"/>
    <property type="evidence" value="ECO:0007669"/>
    <property type="project" value="InterPro"/>
</dbReference>
<evidence type="ECO:0000313" key="7">
    <source>
        <dbReference type="Proteomes" id="UP000326458"/>
    </source>
</evidence>
<dbReference type="AlphaFoldDB" id="A0A5N3W7A2"/>
<dbReference type="InterPro" id="IPR011009">
    <property type="entry name" value="Kinase-like_dom_sf"/>
</dbReference>
<comment type="similarity">
    <text evidence="1">Belongs to the PI3/PI4-kinase family. Type III PI4K subfamily.</text>
</comment>
<dbReference type="GO" id="GO:0048015">
    <property type="term" value="P:phosphatidylinositol-mediated signaling"/>
    <property type="evidence" value="ECO:0007669"/>
    <property type="project" value="TreeGrafter"/>
</dbReference>
<dbReference type="InterPro" id="IPR036940">
    <property type="entry name" value="PI3/4_kinase_cat_sf"/>
</dbReference>
<gene>
    <name evidence="6" type="ORF">FD754_000731</name>
</gene>
<organism evidence="6 7">
    <name type="scientific">Muntiacus muntjak</name>
    <name type="common">Barking deer</name>
    <name type="synonym">Indian muntjac</name>
    <dbReference type="NCBI Taxonomy" id="9888"/>
    <lineage>
        <taxon>Eukaryota</taxon>
        <taxon>Metazoa</taxon>
        <taxon>Chordata</taxon>
        <taxon>Craniata</taxon>
        <taxon>Vertebrata</taxon>
        <taxon>Euteleostomi</taxon>
        <taxon>Mammalia</taxon>
        <taxon>Eutheria</taxon>
        <taxon>Laurasiatheria</taxon>
        <taxon>Artiodactyla</taxon>
        <taxon>Ruminantia</taxon>
        <taxon>Pecora</taxon>
        <taxon>Cervidae</taxon>
        <taxon>Muntiacinae</taxon>
        <taxon>Muntiacus</taxon>
    </lineage>
</organism>
<feature type="region of interest" description="Disordered" evidence="4">
    <location>
        <begin position="380"/>
        <end position="418"/>
    </location>
</feature>
<dbReference type="SUPFAM" id="SSF56112">
    <property type="entry name" value="Protein kinase-like (PK-like)"/>
    <property type="match status" value="1"/>
</dbReference>
<evidence type="ECO:0000256" key="1">
    <source>
        <dbReference type="ARBA" id="ARBA00006209"/>
    </source>
</evidence>
<keyword evidence="7" id="KW-1185">Reference proteome</keyword>
<dbReference type="GO" id="GO:0016020">
    <property type="term" value="C:membrane"/>
    <property type="evidence" value="ECO:0007669"/>
    <property type="project" value="TreeGrafter"/>
</dbReference>
<comment type="caution">
    <text evidence="6">The sequence shown here is derived from an EMBL/GenBank/DDBJ whole genome shotgun (WGS) entry which is preliminary data.</text>
</comment>
<evidence type="ECO:0000256" key="4">
    <source>
        <dbReference type="SAM" id="MobiDB-lite"/>
    </source>
</evidence>
<accession>A0A5N3W7A2</accession>